<dbReference type="Proteomes" id="UP000253529">
    <property type="component" value="Unassembled WGS sequence"/>
</dbReference>
<evidence type="ECO:0000313" key="4">
    <source>
        <dbReference type="EMBL" id="RBP04635.1"/>
    </source>
</evidence>
<feature type="signal peptide" evidence="1">
    <location>
        <begin position="1"/>
        <end position="18"/>
    </location>
</feature>
<dbReference type="Gene3D" id="2.160.20.10">
    <property type="entry name" value="Single-stranded right-handed beta-helix, Pectin lyase-like"/>
    <property type="match status" value="1"/>
</dbReference>
<evidence type="ECO:0000313" key="5">
    <source>
        <dbReference type="Proteomes" id="UP000253529"/>
    </source>
</evidence>
<keyword evidence="5" id="KW-1185">Reference proteome</keyword>
<proteinExistence type="predicted"/>
<dbReference type="EMBL" id="QNRK01000038">
    <property type="protein sequence ID" value="RBP04635.1"/>
    <property type="molecule type" value="Genomic_DNA"/>
</dbReference>
<accession>A0A366ET27</accession>
<organism evidence="4 5">
    <name type="scientific">Roseiarcus fermentans</name>
    <dbReference type="NCBI Taxonomy" id="1473586"/>
    <lineage>
        <taxon>Bacteria</taxon>
        <taxon>Pseudomonadati</taxon>
        <taxon>Pseudomonadota</taxon>
        <taxon>Alphaproteobacteria</taxon>
        <taxon>Hyphomicrobiales</taxon>
        <taxon>Roseiarcaceae</taxon>
        <taxon>Roseiarcus</taxon>
    </lineage>
</organism>
<protein>
    <submittedName>
        <fullName evidence="4">Pectate lyase-like protein</fullName>
    </submittedName>
</protein>
<dbReference type="Pfam" id="PF12708">
    <property type="entry name" value="Pect-lyase_RHGA_epim"/>
    <property type="match status" value="1"/>
</dbReference>
<name>A0A366ET27_9HYPH</name>
<dbReference type="InterPro" id="IPR011050">
    <property type="entry name" value="Pectin_lyase_fold/virulence"/>
</dbReference>
<dbReference type="Pfam" id="PF13229">
    <property type="entry name" value="Beta_helix"/>
    <property type="match status" value="1"/>
</dbReference>
<dbReference type="SMART" id="SM00710">
    <property type="entry name" value="PbH1"/>
    <property type="match status" value="8"/>
</dbReference>
<sequence length="421" mass="44366">MRKSLRLFAVIALATAFAAASQAARSESVSYRSAQDFQILADGKTDVGADLERAIATTARQGQGLLLPCGVYLVNSRSVALPSHARLKGSGACSIIREGPSLSNTQHAVPDPHGVTWKLVFTNDDWDHGNSDISIANVAFDIRAAPRGKGVTVAIMFTNASDVSLDQIDIEGGASKGARSDDGIAFVNSNHYRVANSRVTDIVNACYDNWGNSHDFVIDHNTCDGASNPWPVGILITGMNTDLTPAVIENANVTNNTIKNVGATGIWVEGGWNQKKGADATYGIVRNARIVGNLVEGVTRFHGIRVSDADNITISGNMVSGVAAAGFVSVTEYQGTQSNLTVTDNRFSDCNQQGGMYPCVQFEKTTHGALFEGNRIGGASYPYGVVVNPGSSNVRILGNSIEKGSRGTVGDAGTNDEVSNP</sequence>
<dbReference type="InterPro" id="IPR012334">
    <property type="entry name" value="Pectin_lyas_fold"/>
</dbReference>
<feature type="domain" description="Right handed beta helix" evidence="3">
    <location>
        <begin position="250"/>
        <end position="405"/>
    </location>
</feature>
<feature type="chain" id="PRO_5017075204" evidence="1">
    <location>
        <begin position="19"/>
        <end position="421"/>
    </location>
</feature>
<dbReference type="InterPro" id="IPR024535">
    <property type="entry name" value="RHGA/B-epi-like_pectate_lyase"/>
</dbReference>
<dbReference type="InterPro" id="IPR006626">
    <property type="entry name" value="PbH1"/>
</dbReference>
<reference evidence="4 5" key="1">
    <citation type="submission" date="2018-06" db="EMBL/GenBank/DDBJ databases">
        <title>Genomic Encyclopedia of Type Strains, Phase IV (KMG-IV): sequencing the most valuable type-strain genomes for metagenomic binning, comparative biology and taxonomic classification.</title>
        <authorList>
            <person name="Goeker M."/>
        </authorList>
    </citation>
    <scope>NUCLEOTIDE SEQUENCE [LARGE SCALE GENOMIC DNA]</scope>
    <source>
        <strain evidence="4 5">DSM 24875</strain>
    </source>
</reference>
<comment type="caution">
    <text evidence="4">The sequence shown here is derived from an EMBL/GenBank/DDBJ whole genome shotgun (WGS) entry which is preliminary data.</text>
</comment>
<dbReference type="InterPro" id="IPR039448">
    <property type="entry name" value="Beta_helix"/>
</dbReference>
<keyword evidence="1" id="KW-0732">Signal</keyword>
<keyword evidence="4" id="KW-0456">Lyase</keyword>
<feature type="domain" description="Rhamnogalacturonase A/B/Epimerase-like pectate lyase" evidence="2">
    <location>
        <begin position="31"/>
        <end position="248"/>
    </location>
</feature>
<evidence type="ECO:0000259" key="3">
    <source>
        <dbReference type="Pfam" id="PF13229"/>
    </source>
</evidence>
<evidence type="ECO:0000259" key="2">
    <source>
        <dbReference type="Pfam" id="PF12708"/>
    </source>
</evidence>
<dbReference type="SUPFAM" id="SSF51126">
    <property type="entry name" value="Pectin lyase-like"/>
    <property type="match status" value="1"/>
</dbReference>
<dbReference type="AlphaFoldDB" id="A0A366ET27"/>
<dbReference type="GO" id="GO:0016829">
    <property type="term" value="F:lyase activity"/>
    <property type="evidence" value="ECO:0007669"/>
    <property type="project" value="UniProtKB-KW"/>
</dbReference>
<evidence type="ECO:0000256" key="1">
    <source>
        <dbReference type="SAM" id="SignalP"/>
    </source>
</evidence>
<gene>
    <name evidence="4" type="ORF">DFR50_13819</name>
</gene>